<organism evidence="2 3">
    <name type="scientific">Catellatospora bangladeshensis</name>
    <dbReference type="NCBI Taxonomy" id="310355"/>
    <lineage>
        <taxon>Bacteria</taxon>
        <taxon>Bacillati</taxon>
        <taxon>Actinomycetota</taxon>
        <taxon>Actinomycetes</taxon>
        <taxon>Micromonosporales</taxon>
        <taxon>Micromonosporaceae</taxon>
        <taxon>Catellatospora</taxon>
    </lineage>
</organism>
<feature type="region of interest" description="Disordered" evidence="1">
    <location>
        <begin position="310"/>
        <end position="333"/>
    </location>
</feature>
<feature type="region of interest" description="Disordered" evidence="1">
    <location>
        <begin position="192"/>
        <end position="213"/>
    </location>
</feature>
<dbReference type="InterPro" id="IPR000415">
    <property type="entry name" value="Nitroreductase-like"/>
</dbReference>
<comment type="caution">
    <text evidence="2">The sequence shown here is derived from an EMBL/GenBank/DDBJ whole genome shotgun (WGS) entry which is preliminary data.</text>
</comment>
<accession>A0A8J3NL22</accession>
<dbReference type="SUPFAM" id="SSF55469">
    <property type="entry name" value="FMN-dependent nitroreductase-like"/>
    <property type="match status" value="1"/>
</dbReference>
<gene>
    <name evidence="2" type="ORF">Cba03nite_59460</name>
</gene>
<dbReference type="AlphaFoldDB" id="A0A8J3NL22"/>
<dbReference type="RefSeq" id="WP_203753122.1">
    <property type="nucleotide sequence ID" value="NZ_BONF01000039.1"/>
</dbReference>
<evidence type="ECO:0000313" key="3">
    <source>
        <dbReference type="Proteomes" id="UP000601223"/>
    </source>
</evidence>
<dbReference type="GO" id="GO:0016491">
    <property type="term" value="F:oxidoreductase activity"/>
    <property type="evidence" value="ECO:0007669"/>
    <property type="project" value="InterPro"/>
</dbReference>
<dbReference type="InterPro" id="IPR050627">
    <property type="entry name" value="Nitroreductase/BluB"/>
</dbReference>
<reference evidence="2 3" key="1">
    <citation type="submission" date="2021-01" db="EMBL/GenBank/DDBJ databases">
        <title>Whole genome shotgun sequence of Catellatospora bangladeshensis NBRC 107357.</title>
        <authorList>
            <person name="Komaki H."/>
            <person name="Tamura T."/>
        </authorList>
    </citation>
    <scope>NUCLEOTIDE SEQUENCE [LARGE SCALE GENOMIC DNA]</scope>
    <source>
        <strain evidence="2 3">NBRC 107357</strain>
    </source>
</reference>
<dbReference type="EMBL" id="BONF01000039">
    <property type="protein sequence ID" value="GIF84597.1"/>
    <property type="molecule type" value="Genomic_DNA"/>
</dbReference>
<evidence type="ECO:0000313" key="2">
    <source>
        <dbReference type="EMBL" id="GIF84597.1"/>
    </source>
</evidence>
<sequence>MISDQLPPGDHAVADQLGAAAAVAARAPSIHNTQPWRWRIHASTADLYLDASRQLHVTDPDCRLATVSCGAALHHAQVALAAAGSATEVRLLPQPDNPLHLATITAIARARPVPDAQRLRQAIEVRHTDRRPPKQQPIPTDVMPLLQATAATHLSGLQPLDRDKVLELAAAITQAQADETADPATRRELDTWTGTDRHSGAGIPDANILTGPTSTTVPNRDFGHIGTLPVNDQHDDAATYAILYGYADDPRAWLRAGQALSDIWLATTAMNIALLPFSAAVEPPRTRELVNRLLIGIGYAQLAIRLAIPDPTQGDAPRTPRLPTTETIERVQP</sequence>
<dbReference type="PANTHER" id="PTHR23026">
    <property type="entry name" value="NADPH NITROREDUCTASE"/>
    <property type="match status" value="1"/>
</dbReference>
<proteinExistence type="predicted"/>
<name>A0A8J3NL22_9ACTN</name>
<dbReference type="NCBIfam" id="NF047509">
    <property type="entry name" value="Rv3131_FMN_oxido"/>
    <property type="match status" value="1"/>
</dbReference>
<dbReference type="Gene3D" id="3.40.109.10">
    <property type="entry name" value="NADH Oxidase"/>
    <property type="match status" value="1"/>
</dbReference>
<protein>
    <submittedName>
        <fullName evidence="2">NAD(P)H nitroreductase</fullName>
    </submittedName>
</protein>
<dbReference type="Proteomes" id="UP000601223">
    <property type="component" value="Unassembled WGS sequence"/>
</dbReference>
<dbReference type="PANTHER" id="PTHR23026:SF123">
    <property type="entry name" value="NAD(P)H NITROREDUCTASE RV3131-RELATED"/>
    <property type="match status" value="1"/>
</dbReference>
<evidence type="ECO:0000256" key="1">
    <source>
        <dbReference type="SAM" id="MobiDB-lite"/>
    </source>
</evidence>
<keyword evidence="3" id="KW-1185">Reference proteome</keyword>